<protein>
    <submittedName>
        <fullName evidence="1">Uncharacterized protein</fullName>
    </submittedName>
</protein>
<reference evidence="1" key="1">
    <citation type="submission" date="2016-02" db="EMBL/GenBank/DDBJ databases">
        <title>WGS assembly of Manihot esculenta.</title>
        <authorList>
            <person name="Bredeson J.V."/>
            <person name="Prochnik S.E."/>
            <person name="Lyons J.B."/>
            <person name="Schmutz J."/>
            <person name="Grimwood J."/>
            <person name="Vrebalov J."/>
            <person name="Bart R.S."/>
            <person name="Amuge T."/>
            <person name="Ferguson M.E."/>
            <person name="Green R."/>
            <person name="Putnam N."/>
            <person name="Stites J."/>
            <person name="Rounsley S."/>
            <person name="Rokhsar D.S."/>
        </authorList>
    </citation>
    <scope>NUCLEOTIDE SEQUENCE [LARGE SCALE GENOMIC DNA]</scope>
    <source>
        <tissue evidence="1">Leaf</tissue>
    </source>
</reference>
<organism evidence="1">
    <name type="scientific">Manihot esculenta</name>
    <name type="common">Cassava</name>
    <name type="synonym">Jatropha manihot</name>
    <dbReference type="NCBI Taxonomy" id="3983"/>
    <lineage>
        <taxon>Eukaryota</taxon>
        <taxon>Viridiplantae</taxon>
        <taxon>Streptophyta</taxon>
        <taxon>Embryophyta</taxon>
        <taxon>Tracheophyta</taxon>
        <taxon>Spermatophyta</taxon>
        <taxon>Magnoliopsida</taxon>
        <taxon>eudicotyledons</taxon>
        <taxon>Gunneridae</taxon>
        <taxon>Pentapetalae</taxon>
        <taxon>rosids</taxon>
        <taxon>fabids</taxon>
        <taxon>Malpighiales</taxon>
        <taxon>Euphorbiaceae</taxon>
        <taxon>Crotonoideae</taxon>
        <taxon>Manihoteae</taxon>
        <taxon>Manihot</taxon>
    </lineage>
</organism>
<dbReference type="EMBL" id="CM004395">
    <property type="protein sequence ID" value="OAY41118.1"/>
    <property type="molecule type" value="Genomic_DNA"/>
</dbReference>
<gene>
    <name evidence="1" type="ORF">MANES_09G075800</name>
</gene>
<dbReference type="AlphaFoldDB" id="A0A2C9V8Q0"/>
<proteinExistence type="predicted"/>
<name>A0A2C9V8Q0_MANES</name>
<sequence>MTWVLGVNIAGNTEVLNNEGILLAFNLSKFLETEMVFLLRII</sequence>
<evidence type="ECO:0000313" key="1">
    <source>
        <dbReference type="EMBL" id="OAY41118.1"/>
    </source>
</evidence>
<accession>A0A2C9V8Q0</accession>